<evidence type="ECO:0000313" key="1">
    <source>
        <dbReference type="EMBL" id="KAJ3553320.1"/>
    </source>
</evidence>
<reference evidence="1" key="1">
    <citation type="submission" date="2022-07" db="EMBL/GenBank/DDBJ databases">
        <title>Genome Sequence of Phlebia brevispora.</title>
        <authorList>
            <person name="Buettner E."/>
        </authorList>
    </citation>
    <scope>NUCLEOTIDE SEQUENCE</scope>
    <source>
        <strain evidence="1">MPL23</strain>
    </source>
</reference>
<accession>A0ACC1T571</accession>
<comment type="caution">
    <text evidence="1">The sequence shown here is derived from an EMBL/GenBank/DDBJ whole genome shotgun (WGS) entry which is preliminary data.</text>
</comment>
<dbReference type="EMBL" id="JANHOG010000553">
    <property type="protein sequence ID" value="KAJ3553320.1"/>
    <property type="molecule type" value="Genomic_DNA"/>
</dbReference>
<proteinExistence type="predicted"/>
<dbReference type="Proteomes" id="UP001148662">
    <property type="component" value="Unassembled WGS sequence"/>
</dbReference>
<keyword evidence="2" id="KW-1185">Reference proteome</keyword>
<sequence length="475" mass="52866">MTDEIDPSRSLRTLGGSLLIGLTISLHQYGVTTAQTVFYFRTYGADQISLKIRVGMLWALYTLYVALIANSVYENLIIKSRAGSAVAAVYTWSMLLTASFVLNLFIVFVIHIHFISKIHKLNSTKWKLWVSSLLVVSVVARAACGIVIAFLLGPKFSSSDVHVDAPVIHDSGNLIVCLIVPLEIHGLLSQSRASQEAATIIFVAITLLADFIISVALCLLIHPRHIRLISSRTQYAVTRLTMMASRRCIVVCILSIIELGFVLSHTSIRSQATFFGLECTMAGVYFDSFMLNVNARHTMRYGDETESAHYTIQLELAEGGEFDGSGGSPQSGDTAPRVVSRKPKLKWHEVKMCKTNIALKINTNRGIDYDHPGARWILKNRDIEVILAFVGILIIVALSFLVVLIFVFGVITLDVVLILVWRDWSPFLPSIRLEQWVLPEIDSGAGIIWRHDYKRRCQRKSLRANAPRSPAQSPA</sequence>
<protein>
    <submittedName>
        <fullName evidence="1">Uncharacterized protein</fullName>
    </submittedName>
</protein>
<organism evidence="1 2">
    <name type="scientific">Phlebia brevispora</name>
    <dbReference type="NCBI Taxonomy" id="194682"/>
    <lineage>
        <taxon>Eukaryota</taxon>
        <taxon>Fungi</taxon>
        <taxon>Dikarya</taxon>
        <taxon>Basidiomycota</taxon>
        <taxon>Agaricomycotina</taxon>
        <taxon>Agaricomycetes</taxon>
        <taxon>Polyporales</taxon>
        <taxon>Meruliaceae</taxon>
        <taxon>Phlebia</taxon>
    </lineage>
</organism>
<name>A0ACC1T571_9APHY</name>
<evidence type="ECO:0000313" key="2">
    <source>
        <dbReference type="Proteomes" id="UP001148662"/>
    </source>
</evidence>
<gene>
    <name evidence="1" type="ORF">NM688_g3682</name>
</gene>